<dbReference type="KEGG" id="rha:RHA1_ro08770"/>
<dbReference type="HOGENOM" id="CLU_102935_1_0_11"/>
<dbReference type="SMART" id="SM00953">
    <property type="entry name" value="RES"/>
    <property type="match status" value="1"/>
</dbReference>
<dbReference type="AlphaFoldDB" id="Q0RY22"/>
<dbReference type="InterPro" id="IPR014914">
    <property type="entry name" value="RES_dom"/>
</dbReference>
<sequence length="213" mass="23062">MPNRPPPASVTAHVGSLTAGTKLWRIHSADPNRGALTLNPTPAGAGGGRFDSSDGSYHYSYFGEDISTCIAETYCRSLPLDDHVPRILRKAKLAGRVLSQVTVTDDVPVALVHGSHLTAIGQDTWLTKCDPVDYRITRDWAASILCGTDRALGIKYRARNDEDRYSVVMTITPNAGVGLHDLMAISQGPIKLDDRAGLELVRSHLAQYNATLI</sequence>
<proteinExistence type="predicted"/>
<organism evidence="2 3">
    <name type="scientific">Rhodococcus jostii (strain RHA1)</name>
    <dbReference type="NCBI Taxonomy" id="101510"/>
    <lineage>
        <taxon>Bacteria</taxon>
        <taxon>Bacillati</taxon>
        <taxon>Actinomycetota</taxon>
        <taxon>Actinomycetes</taxon>
        <taxon>Mycobacteriales</taxon>
        <taxon>Nocardiaceae</taxon>
        <taxon>Rhodococcus</taxon>
    </lineage>
</organism>
<geneLocation type="plasmid" evidence="2 3">
    <name>pRHL1</name>
</geneLocation>
<gene>
    <name evidence="2" type="ordered locus">RHA1_ro08770</name>
</gene>
<protein>
    <recommendedName>
        <fullName evidence="1">RES domain-containing protein</fullName>
    </recommendedName>
</protein>
<keyword evidence="2" id="KW-0614">Plasmid</keyword>
<evidence type="ECO:0000313" key="3">
    <source>
        <dbReference type="Proteomes" id="UP000008710"/>
    </source>
</evidence>
<dbReference type="EMBL" id="CP000432">
    <property type="protein sequence ID" value="ABG99814.1"/>
    <property type="molecule type" value="Genomic_DNA"/>
</dbReference>
<feature type="domain" description="RES" evidence="1">
    <location>
        <begin position="35"/>
        <end position="182"/>
    </location>
</feature>
<evidence type="ECO:0000259" key="1">
    <source>
        <dbReference type="SMART" id="SM00953"/>
    </source>
</evidence>
<dbReference type="PATRIC" id="fig|101510.16.peg.8104"/>
<dbReference type="Pfam" id="PF08808">
    <property type="entry name" value="RES"/>
    <property type="match status" value="1"/>
</dbReference>
<reference evidence="3" key="1">
    <citation type="journal article" date="2006" name="Proc. Natl. Acad. Sci. U.S.A.">
        <title>The complete genome of Rhodococcus sp. RHA1 provides insights into a catabolic powerhouse.</title>
        <authorList>
            <person name="McLeod M.P."/>
            <person name="Warren R.L."/>
            <person name="Hsiao W.W.L."/>
            <person name="Araki N."/>
            <person name="Myhre M."/>
            <person name="Fernandes C."/>
            <person name="Miyazawa D."/>
            <person name="Wong W."/>
            <person name="Lillquist A.L."/>
            <person name="Wang D."/>
            <person name="Dosanjh M."/>
            <person name="Hara H."/>
            <person name="Petrescu A."/>
            <person name="Morin R.D."/>
            <person name="Yang G."/>
            <person name="Stott J.M."/>
            <person name="Schein J.E."/>
            <person name="Shin H."/>
            <person name="Smailus D."/>
            <person name="Siddiqui A.S."/>
            <person name="Marra M.A."/>
            <person name="Jones S.J.M."/>
            <person name="Holt R."/>
            <person name="Brinkman F.S.L."/>
            <person name="Miyauchi K."/>
            <person name="Fukuda M."/>
            <person name="Davies J.E."/>
            <person name="Mohn W.W."/>
            <person name="Eltis L.D."/>
        </authorList>
    </citation>
    <scope>NUCLEOTIDE SEQUENCE [LARGE SCALE GENOMIC DNA]</scope>
    <source>
        <strain evidence="3">RHA1</strain>
    </source>
</reference>
<name>Q0RY22_RHOJR</name>
<dbReference type="Proteomes" id="UP000008710">
    <property type="component" value="Plasmid pRHL1"/>
</dbReference>
<accession>Q0RY22</accession>
<evidence type="ECO:0000313" key="2">
    <source>
        <dbReference type="EMBL" id="ABG99814.1"/>
    </source>
</evidence>